<organism evidence="2 3">
    <name type="scientific">Rhinocladiella mackenziei CBS 650.93</name>
    <dbReference type="NCBI Taxonomy" id="1442369"/>
    <lineage>
        <taxon>Eukaryota</taxon>
        <taxon>Fungi</taxon>
        <taxon>Dikarya</taxon>
        <taxon>Ascomycota</taxon>
        <taxon>Pezizomycotina</taxon>
        <taxon>Eurotiomycetes</taxon>
        <taxon>Chaetothyriomycetidae</taxon>
        <taxon>Chaetothyriales</taxon>
        <taxon>Herpotrichiellaceae</taxon>
        <taxon>Rhinocladiella</taxon>
    </lineage>
</organism>
<gene>
    <name evidence="2" type="ORF">Z518_01826</name>
</gene>
<dbReference type="EMBL" id="KN847476">
    <property type="protein sequence ID" value="KIX07173.1"/>
    <property type="molecule type" value="Genomic_DNA"/>
</dbReference>
<dbReference type="VEuPathDB" id="FungiDB:Z518_01826"/>
<feature type="region of interest" description="Disordered" evidence="1">
    <location>
        <begin position="140"/>
        <end position="187"/>
    </location>
</feature>
<evidence type="ECO:0000256" key="1">
    <source>
        <dbReference type="SAM" id="MobiDB-lite"/>
    </source>
</evidence>
<dbReference type="OrthoDB" id="4121173at2759"/>
<dbReference type="GeneID" id="25289897"/>
<sequence length="187" mass="19721">MASSSSSDSLSLSTTRSSTKSNMHIPMPPSSSQKSSRHHHHVHIATPHPLASTTQFLDKHVPLFAKHHAEFTAQAELRVAKHEARRSMGATPIPEMEADAENGTISTAIHAATVTSTAPARAGLDEANEAWNAVLAQREAARKRAGSQMTPSEAAERARVDEVSDSDSLSPVTSGCKGDSGSPAITP</sequence>
<name>A0A0D2H9K2_9EURO</name>
<keyword evidence="3" id="KW-1185">Reference proteome</keyword>
<dbReference type="RefSeq" id="XP_013274309.1">
    <property type="nucleotide sequence ID" value="XM_013418855.1"/>
</dbReference>
<reference evidence="2 3" key="1">
    <citation type="submission" date="2015-01" db="EMBL/GenBank/DDBJ databases">
        <title>The Genome Sequence of Rhinocladiella mackenzie CBS 650.93.</title>
        <authorList>
            <consortium name="The Broad Institute Genomics Platform"/>
            <person name="Cuomo C."/>
            <person name="de Hoog S."/>
            <person name="Gorbushina A."/>
            <person name="Stielow B."/>
            <person name="Teixiera M."/>
            <person name="Abouelleil A."/>
            <person name="Chapman S.B."/>
            <person name="Priest M."/>
            <person name="Young S.K."/>
            <person name="Wortman J."/>
            <person name="Nusbaum C."/>
            <person name="Birren B."/>
        </authorList>
    </citation>
    <scope>NUCLEOTIDE SEQUENCE [LARGE SCALE GENOMIC DNA]</scope>
    <source>
        <strain evidence="2 3">CBS 650.93</strain>
    </source>
</reference>
<proteinExistence type="predicted"/>
<feature type="region of interest" description="Disordered" evidence="1">
    <location>
        <begin position="1"/>
        <end position="42"/>
    </location>
</feature>
<feature type="compositionally biased region" description="Low complexity" evidence="1">
    <location>
        <begin position="1"/>
        <end position="21"/>
    </location>
</feature>
<protein>
    <submittedName>
        <fullName evidence="2">Rhinocladiella mackenziei CBS 650.93 unplaced genomic scaffold supercont1.2, whole genome shotgun sequence</fullName>
    </submittedName>
</protein>
<dbReference type="HOGENOM" id="CLU_1272153_0_0_1"/>
<accession>A0A0D2H9K2</accession>
<dbReference type="AlphaFoldDB" id="A0A0D2H9K2"/>
<dbReference type="Proteomes" id="UP000053617">
    <property type="component" value="Unassembled WGS sequence"/>
</dbReference>
<evidence type="ECO:0000313" key="2">
    <source>
        <dbReference type="EMBL" id="KIX07173.1"/>
    </source>
</evidence>
<evidence type="ECO:0000313" key="3">
    <source>
        <dbReference type="Proteomes" id="UP000053617"/>
    </source>
</evidence>